<keyword evidence="2" id="KW-1185">Reference proteome</keyword>
<reference evidence="2" key="1">
    <citation type="journal article" date="2008" name="Nat. Genet.">
        <title>The Pristionchus pacificus genome provides a unique perspective on nematode lifestyle and parasitism.</title>
        <authorList>
            <person name="Dieterich C."/>
            <person name="Clifton S.W."/>
            <person name="Schuster L.N."/>
            <person name="Chinwalla A."/>
            <person name="Delehaunty K."/>
            <person name="Dinkelacker I."/>
            <person name="Fulton L."/>
            <person name="Fulton R."/>
            <person name="Godfrey J."/>
            <person name="Minx P."/>
            <person name="Mitreva M."/>
            <person name="Roeseler W."/>
            <person name="Tian H."/>
            <person name="Witte H."/>
            <person name="Yang S.P."/>
            <person name="Wilson R.K."/>
            <person name="Sommer R.J."/>
        </authorList>
    </citation>
    <scope>NUCLEOTIDE SEQUENCE [LARGE SCALE GENOMIC DNA]</scope>
    <source>
        <strain evidence="2">PS312</strain>
    </source>
</reference>
<evidence type="ECO:0000313" key="2">
    <source>
        <dbReference type="Proteomes" id="UP000005239"/>
    </source>
</evidence>
<dbReference type="AlphaFoldDB" id="A0A2A6BSW0"/>
<organism evidence="1 2">
    <name type="scientific">Pristionchus pacificus</name>
    <name type="common">Parasitic nematode worm</name>
    <dbReference type="NCBI Taxonomy" id="54126"/>
    <lineage>
        <taxon>Eukaryota</taxon>
        <taxon>Metazoa</taxon>
        <taxon>Ecdysozoa</taxon>
        <taxon>Nematoda</taxon>
        <taxon>Chromadorea</taxon>
        <taxon>Rhabditida</taxon>
        <taxon>Rhabditina</taxon>
        <taxon>Diplogasteromorpha</taxon>
        <taxon>Diplogasteroidea</taxon>
        <taxon>Neodiplogasteridae</taxon>
        <taxon>Pristionchus</taxon>
    </lineage>
</organism>
<gene>
    <name evidence="1" type="primary">WBGene00206271</name>
</gene>
<accession>A0A2A6BSW0</accession>
<reference evidence="1" key="2">
    <citation type="submission" date="2022-06" db="UniProtKB">
        <authorList>
            <consortium name="EnsemblMetazoa"/>
        </authorList>
    </citation>
    <scope>IDENTIFICATION</scope>
    <source>
        <strain evidence="1">PS312</strain>
    </source>
</reference>
<evidence type="ECO:0000313" key="1">
    <source>
        <dbReference type="EnsemblMetazoa" id="PPA33411.1"/>
    </source>
</evidence>
<accession>A0A8R1UL69</accession>
<protein>
    <submittedName>
        <fullName evidence="1">Uncharacterized protein</fullName>
    </submittedName>
</protein>
<sequence>MGALTDGRAVVGRRDGTAVGGKGAGHGRVAVTAAAVELQPLLQSTSSTRACRPLDPTPVPRLAAAAAVAACAAWVVPAVAAASEVLVDSASESDDSVTGSSCFFVGGPRRRSAHGLEGGIAAHLVGGKGHAVDVLIVLLLNDLHAIVVFVARAIRLRKYRRL</sequence>
<dbReference type="Proteomes" id="UP000005239">
    <property type="component" value="Unassembled WGS sequence"/>
</dbReference>
<dbReference type="EnsemblMetazoa" id="PPA33411.1">
    <property type="protein sequence ID" value="PPA33411.1"/>
    <property type="gene ID" value="WBGene00206271"/>
</dbReference>
<proteinExistence type="predicted"/>
<name>A0A2A6BSW0_PRIPA</name>